<dbReference type="InterPro" id="IPR000836">
    <property type="entry name" value="PRTase_dom"/>
</dbReference>
<dbReference type="CDD" id="cd00093">
    <property type="entry name" value="HTH_XRE"/>
    <property type="match status" value="1"/>
</dbReference>
<dbReference type="NCBIfam" id="NF006328">
    <property type="entry name" value="PRK08558.1"/>
    <property type="match status" value="1"/>
</dbReference>
<gene>
    <name evidence="5" type="ORF">P186_0337</name>
</gene>
<dbReference type="Pfam" id="PF01381">
    <property type="entry name" value="HTH_3"/>
    <property type="match status" value="1"/>
</dbReference>
<dbReference type="eggNOG" id="arCOG00031">
    <property type="taxonomic scope" value="Archaea"/>
</dbReference>
<accession>G7VFY5</accession>
<dbReference type="GO" id="GO:0006166">
    <property type="term" value="P:purine ribonucleoside salvage"/>
    <property type="evidence" value="ECO:0007669"/>
    <property type="project" value="UniProtKB-KW"/>
</dbReference>
<dbReference type="InterPro" id="IPR001387">
    <property type="entry name" value="Cro/C1-type_HTH"/>
</dbReference>
<dbReference type="KEGG" id="pyr:P186_0337"/>
<sequence length="232" mass="25829">MYVKRIEGVRTQLDAVGYLKSVKGLLGVTYRELSAVLDIPESVLSRYVTGDMLPSVETAGEILARLRERYPITEVVRARFRMYDTYVDMSFVNTPDFWRLYEIYLTWRFPDVEVDVVLTAAADGIPLAVAAASRFEAPLVVAKTYREPGVENYEYTYLREGRPVTLYVPAAQLRRGDAVFIVDDIARTGKTLRALAGLAAKAGARVVGASVLVARSGLNIDLGFPVDVLYTY</sequence>
<proteinExistence type="predicted"/>
<dbReference type="PANTHER" id="PTHR43864">
    <property type="entry name" value="HYPOXANTHINE/GUANINE PHOSPHORIBOSYLTRANSFERASE"/>
    <property type="match status" value="1"/>
</dbReference>
<organism evidence="5 6">
    <name type="scientific">Pyrobaculum ferrireducens</name>
    <dbReference type="NCBI Taxonomy" id="1104324"/>
    <lineage>
        <taxon>Archaea</taxon>
        <taxon>Thermoproteota</taxon>
        <taxon>Thermoprotei</taxon>
        <taxon>Thermoproteales</taxon>
        <taxon>Thermoproteaceae</taxon>
        <taxon>Pyrobaculum</taxon>
    </lineage>
</organism>
<name>G7VFY5_9CREN</name>
<evidence type="ECO:0000259" key="3">
    <source>
        <dbReference type="Pfam" id="PF00156"/>
    </source>
</evidence>
<feature type="domain" description="HTH cro/C1-type" evidence="4">
    <location>
        <begin position="25"/>
        <end position="66"/>
    </location>
</feature>
<evidence type="ECO:0000313" key="5">
    <source>
        <dbReference type="EMBL" id="AET31792.1"/>
    </source>
</evidence>
<dbReference type="SUPFAM" id="SSF53271">
    <property type="entry name" value="PRTase-like"/>
    <property type="match status" value="1"/>
</dbReference>
<dbReference type="SUPFAM" id="SSF47413">
    <property type="entry name" value="lambda repressor-like DNA-binding domains"/>
    <property type="match status" value="1"/>
</dbReference>
<dbReference type="EMBL" id="CP003098">
    <property type="protein sequence ID" value="AET31792.1"/>
    <property type="molecule type" value="Genomic_DNA"/>
</dbReference>
<dbReference type="GO" id="GO:0016757">
    <property type="term" value="F:glycosyltransferase activity"/>
    <property type="evidence" value="ECO:0007669"/>
    <property type="project" value="UniProtKB-KW"/>
</dbReference>
<keyword evidence="1 5" id="KW-0808">Transferase</keyword>
<dbReference type="InterPro" id="IPR050118">
    <property type="entry name" value="Pur/Pyrimidine_PRTase"/>
</dbReference>
<dbReference type="InterPro" id="IPR029057">
    <property type="entry name" value="PRTase-like"/>
</dbReference>
<evidence type="ECO:0000256" key="2">
    <source>
        <dbReference type="ARBA" id="ARBA00022726"/>
    </source>
</evidence>
<protein>
    <submittedName>
        <fullName evidence="5">Adenine phosphoribosyltransferase</fullName>
    </submittedName>
</protein>
<dbReference type="Gene3D" id="3.40.50.2020">
    <property type="match status" value="1"/>
</dbReference>
<dbReference type="GO" id="GO:0003677">
    <property type="term" value="F:DNA binding"/>
    <property type="evidence" value="ECO:0007669"/>
    <property type="project" value="InterPro"/>
</dbReference>
<evidence type="ECO:0000313" key="6">
    <source>
        <dbReference type="Proteomes" id="UP000005867"/>
    </source>
</evidence>
<dbReference type="CDD" id="cd06223">
    <property type="entry name" value="PRTases_typeI"/>
    <property type="match status" value="1"/>
</dbReference>
<reference evidence="5 6" key="1">
    <citation type="journal article" date="2012" name="J. Bacteriol.">
        <title>Complete genome sequence of strain 1860, a crenarchaeon of the genus pyrobaculum able to grow with various electron acceptors.</title>
        <authorList>
            <person name="Mardanov A.V."/>
            <person name="Gumerov V.M."/>
            <person name="Slobodkina G.B."/>
            <person name="Beletsky A.V."/>
            <person name="Bonch-Osmolovskaya E.A."/>
            <person name="Ravin N.V."/>
            <person name="Skryabin K.G."/>
        </authorList>
    </citation>
    <scope>NUCLEOTIDE SEQUENCE [LARGE SCALE GENOMIC DNA]</scope>
    <source>
        <strain evidence="5 6">1860</strain>
    </source>
</reference>
<keyword evidence="5" id="KW-0328">Glycosyltransferase</keyword>
<dbReference type="AlphaFoldDB" id="G7VFY5"/>
<dbReference type="HOGENOM" id="CLU_086256_1_0_2"/>
<dbReference type="Pfam" id="PF00156">
    <property type="entry name" value="Pribosyltran"/>
    <property type="match status" value="1"/>
</dbReference>
<dbReference type="Proteomes" id="UP000005867">
    <property type="component" value="Chromosome"/>
</dbReference>
<evidence type="ECO:0000259" key="4">
    <source>
        <dbReference type="Pfam" id="PF01381"/>
    </source>
</evidence>
<keyword evidence="6" id="KW-1185">Reference proteome</keyword>
<feature type="domain" description="Phosphoribosyltransferase" evidence="3">
    <location>
        <begin position="113"/>
        <end position="216"/>
    </location>
</feature>
<evidence type="ECO:0000256" key="1">
    <source>
        <dbReference type="ARBA" id="ARBA00022679"/>
    </source>
</evidence>
<dbReference type="BioCyc" id="PSP1104324:GJSN-326-MONOMER"/>
<dbReference type="PANTHER" id="PTHR43864:SF1">
    <property type="entry name" value="XANTHINE PHOSPHORIBOSYLTRANSFERASE"/>
    <property type="match status" value="1"/>
</dbReference>
<dbReference type="InterPro" id="IPR010982">
    <property type="entry name" value="Lambda_DNA-bd_dom_sf"/>
</dbReference>
<dbReference type="STRING" id="1104324.P186_0337"/>
<keyword evidence="2" id="KW-0660">Purine salvage</keyword>